<reference evidence="1" key="1">
    <citation type="submission" date="2023-04" db="EMBL/GenBank/DDBJ databases">
        <title>Complete genome sequence of a phthalic acid esters degrading bacterial strain.</title>
        <authorList>
            <person name="Weng L."/>
            <person name="Jia Y."/>
            <person name="Ren L."/>
        </authorList>
    </citation>
    <scope>NUCLEOTIDE SEQUENCE</scope>
    <source>
        <strain evidence="1">RL-LY01</strain>
    </source>
</reference>
<sequence length="84" mass="9704">MTDTRVDQYNRHVRTMIASNAALLYEGRPFGRKQEISLHSSMLDEHQPTNGEYGASCLGEHEEPVDWPCELVRYLQEPASRLDR</sequence>
<accession>A0AAX3T864</accession>
<organism evidence="1 2">
    <name type="scientific">Gordonia hongkongensis</name>
    <dbReference type="NCBI Taxonomy" id="1701090"/>
    <lineage>
        <taxon>Bacteria</taxon>
        <taxon>Bacillati</taxon>
        <taxon>Actinomycetota</taxon>
        <taxon>Actinomycetes</taxon>
        <taxon>Mycobacteriales</taxon>
        <taxon>Gordoniaceae</taxon>
        <taxon>Gordonia</taxon>
    </lineage>
</organism>
<evidence type="ECO:0000313" key="1">
    <source>
        <dbReference type="EMBL" id="WFP25412.1"/>
    </source>
</evidence>
<name>A0AAX3T864_9ACTN</name>
<dbReference type="Proteomes" id="UP001213504">
    <property type="component" value="Chromosome"/>
</dbReference>
<evidence type="ECO:0000313" key="2">
    <source>
        <dbReference type="Proteomes" id="UP001213504"/>
    </source>
</evidence>
<dbReference type="AlphaFoldDB" id="A0AAX3T864"/>
<dbReference type="EMBL" id="CP121270">
    <property type="protein sequence ID" value="WFP25412.1"/>
    <property type="molecule type" value="Genomic_DNA"/>
</dbReference>
<protein>
    <submittedName>
        <fullName evidence="1">Uncharacterized protein</fullName>
    </submittedName>
</protein>
<proteinExistence type="predicted"/>
<dbReference type="RefSeq" id="WP_165630689.1">
    <property type="nucleotide sequence ID" value="NZ_CP121270.1"/>
</dbReference>
<gene>
    <name evidence="1" type="ORF">P9A14_02490</name>
</gene>